<comment type="caution">
    <text evidence="2">The sequence shown here is derived from an EMBL/GenBank/DDBJ whole genome shotgun (WGS) entry which is preliminary data.</text>
</comment>
<keyword evidence="1" id="KW-0472">Membrane</keyword>
<protein>
    <submittedName>
        <fullName evidence="2">Branched-chain amino acid transporter</fullName>
    </submittedName>
</protein>
<reference evidence="2 3" key="1">
    <citation type="submission" date="2014-12" db="EMBL/GenBank/DDBJ databases">
        <title>Isolation of bacteria from lake water.</title>
        <authorList>
            <person name="Sheng K.-Y."/>
            <person name="Chin P.-S."/>
            <person name="Chan K.-G."/>
            <person name="Tan G.S."/>
        </authorList>
    </citation>
    <scope>NUCLEOTIDE SEQUENCE [LARGE SCALE GENOMIC DNA]</scope>
    <source>
        <strain evidence="2 3">KY4</strain>
    </source>
</reference>
<keyword evidence="3" id="KW-1185">Reference proteome</keyword>
<dbReference type="InterPro" id="IPR008407">
    <property type="entry name" value="Brnchd-chn_aa_trnsp_AzlD"/>
</dbReference>
<evidence type="ECO:0000256" key="1">
    <source>
        <dbReference type="SAM" id="Phobius"/>
    </source>
</evidence>
<dbReference type="EMBL" id="JXYQ01000003">
    <property type="protein sequence ID" value="KJA12245.1"/>
    <property type="molecule type" value="Genomic_DNA"/>
</dbReference>
<feature type="transmembrane region" description="Helical" evidence="1">
    <location>
        <begin position="86"/>
        <end position="105"/>
    </location>
</feature>
<evidence type="ECO:0000313" key="3">
    <source>
        <dbReference type="Proteomes" id="UP000032566"/>
    </source>
</evidence>
<dbReference type="Pfam" id="PF05437">
    <property type="entry name" value="AzlD"/>
    <property type="match status" value="1"/>
</dbReference>
<feature type="transmembrane region" description="Helical" evidence="1">
    <location>
        <begin position="6"/>
        <end position="26"/>
    </location>
</feature>
<dbReference type="Proteomes" id="UP000032566">
    <property type="component" value="Unassembled WGS sequence"/>
</dbReference>
<organism evidence="2 3">
    <name type="scientific">Acidovorax temperans</name>
    <dbReference type="NCBI Taxonomy" id="80878"/>
    <lineage>
        <taxon>Bacteria</taxon>
        <taxon>Pseudomonadati</taxon>
        <taxon>Pseudomonadota</taxon>
        <taxon>Betaproteobacteria</taxon>
        <taxon>Burkholderiales</taxon>
        <taxon>Comamonadaceae</taxon>
        <taxon>Acidovorax</taxon>
    </lineage>
</organism>
<dbReference type="RefSeq" id="WP_044394980.1">
    <property type="nucleotide sequence ID" value="NZ_JXYQ01000003.1"/>
</dbReference>
<proteinExistence type="predicted"/>
<dbReference type="PATRIC" id="fig|80878.5.peg.1519"/>
<keyword evidence="1" id="KW-1133">Transmembrane helix</keyword>
<dbReference type="OrthoDB" id="515103at2"/>
<gene>
    <name evidence="2" type="ORF">RP29_01090</name>
</gene>
<sequence>MNWSWVEPVIAILGLAVITVVSRSFFMIPEREMSMPSWLKRGLKYAPLAALTAVIAPEILMSQGQLINTFQDARLPAVLCATGYYFWRRGILGTIVVGMAVYLPLHIGWSW</sequence>
<accession>A0A0D7KDG7</accession>
<dbReference type="AlphaFoldDB" id="A0A0D7KDG7"/>
<keyword evidence="1" id="KW-0812">Transmembrane</keyword>
<dbReference type="STRING" id="80878.RP29_01090"/>
<evidence type="ECO:0000313" key="2">
    <source>
        <dbReference type="EMBL" id="KJA12245.1"/>
    </source>
</evidence>
<name>A0A0D7KDG7_9BURK</name>